<dbReference type="Proteomes" id="UP000490060">
    <property type="component" value="Unassembled WGS sequence"/>
</dbReference>
<accession>A0A2I2LF88</accession>
<dbReference type="AlphaFoldDB" id="A0A2I2LF88"/>
<dbReference type="InterPro" id="IPR052336">
    <property type="entry name" value="MlaD_Phospholipid_Transporter"/>
</dbReference>
<evidence type="ECO:0000313" key="4">
    <source>
        <dbReference type="Proteomes" id="UP000490060"/>
    </source>
</evidence>
<dbReference type="EMBL" id="OENE01000004">
    <property type="protein sequence ID" value="SOS58231.1"/>
    <property type="molecule type" value="Genomic_DNA"/>
</dbReference>
<sequence length="321" mass="35023">MSKELKTGIVAVVIIVLFIWGYNFLKGENLFSGSRRHFFVEYKNINGLNKASLVTINGLKVGKIDEISFNTTPEKQGVLLVEISLDSDFEFSKNSIARIYSASLMGGQNLAIVPKYDGGLAVSGDYLKGEVESDLFSSVGEKLNPIQSNLQNVLIGADSLLVGINSVLDQKSRTSLNSSIRGLEGTITGIQKTLKSVNNLLVDNKENLTATLTNTKKITDNFSKLSDDLANSNLGTTVKKLETTLGNVNGLLANMKAGNGTLGKLMTDDKMYTNLTNASKEMEELLREMKLNPKRFVHISLFGKKAIPYNKEANSKNISSK</sequence>
<evidence type="ECO:0000259" key="2">
    <source>
        <dbReference type="Pfam" id="PF02470"/>
    </source>
</evidence>
<organism evidence="3 4">
    <name type="scientific">Tenacibaculum finnmarkense genomovar ulcerans</name>
    <dbReference type="NCBI Taxonomy" id="2781388"/>
    <lineage>
        <taxon>Bacteria</taxon>
        <taxon>Pseudomonadati</taxon>
        <taxon>Bacteroidota</taxon>
        <taxon>Flavobacteriia</taxon>
        <taxon>Flavobacteriales</taxon>
        <taxon>Flavobacteriaceae</taxon>
        <taxon>Tenacibaculum</taxon>
        <taxon>Tenacibaculum finnmarkense</taxon>
    </lineage>
</organism>
<name>A0A2I2LF88_9FLAO</name>
<dbReference type="RefSeq" id="WP_058884653.1">
    <property type="nucleotide sequence ID" value="NZ_OENE01000004.1"/>
</dbReference>
<feature type="domain" description="Mce/MlaD" evidence="2">
    <location>
        <begin position="37"/>
        <end position="114"/>
    </location>
</feature>
<keyword evidence="1" id="KW-0812">Transmembrane</keyword>
<feature type="transmembrane region" description="Helical" evidence="1">
    <location>
        <begin position="7"/>
        <end position="25"/>
    </location>
</feature>
<evidence type="ECO:0000256" key="1">
    <source>
        <dbReference type="SAM" id="Phobius"/>
    </source>
</evidence>
<protein>
    <submittedName>
        <fullName evidence="3">ABC transporter substrate-binding protein</fullName>
    </submittedName>
</protein>
<reference evidence="3 4" key="1">
    <citation type="submission" date="2017-11" db="EMBL/GenBank/DDBJ databases">
        <authorList>
            <person name="Duchaud E."/>
        </authorList>
    </citation>
    <scope>NUCLEOTIDE SEQUENCE [LARGE SCALE GENOMIC DNA]</scope>
    <source>
        <strain evidence="3 4">TNO010</strain>
    </source>
</reference>
<keyword evidence="1" id="KW-0472">Membrane</keyword>
<keyword evidence="1" id="KW-1133">Transmembrane helix</keyword>
<dbReference type="InterPro" id="IPR003399">
    <property type="entry name" value="Mce/MlaD"/>
</dbReference>
<dbReference type="PANTHER" id="PTHR33371:SF4">
    <property type="entry name" value="INTERMEMBRANE PHOSPHOLIPID TRANSPORT SYSTEM BINDING PROTEIN MLAD"/>
    <property type="match status" value="1"/>
</dbReference>
<proteinExistence type="predicted"/>
<dbReference type="Pfam" id="PF02470">
    <property type="entry name" value="MlaD"/>
    <property type="match status" value="1"/>
</dbReference>
<gene>
    <name evidence="3" type="ORF">TNO010_120033</name>
</gene>
<evidence type="ECO:0000313" key="3">
    <source>
        <dbReference type="EMBL" id="SOS58231.1"/>
    </source>
</evidence>
<dbReference type="PANTHER" id="PTHR33371">
    <property type="entry name" value="INTERMEMBRANE PHOSPHOLIPID TRANSPORT SYSTEM BINDING PROTEIN MLAD-RELATED"/>
    <property type="match status" value="1"/>
</dbReference>